<dbReference type="GO" id="GO:0004795">
    <property type="term" value="F:threonine synthase activity"/>
    <property type="evidence" value="ECO:0007669"/>
    <property type="project" value="UniProtKB-UniRule"/>
</dbReference>
<protein>
    <recommendedName>
        <fullName evidence="5 10">Threonine synthase</fullName>
        <ecNumber evidence="4 10">4.2.3.1</ecNumber>
    </recommendedName>
</protein>
<dbReference type="NCBIfam" id="TIGR00260">
    <property type="entry name" value="thrC"/>
    <property type="match status" value="1"/>
</dbReference>
<comment type="caution">
    <text evidence="14">The sequence shown here is derived from an EMBL/GenBank/DDBJ whole genome shotgun (WGS) entry which is preliminary data.</text>
</comment>
<dbReference type="EMBL" id="PDKK01000004">
    <property type="protein sequence ID" value="RXK06283.1"/>
    <property type="molecule type" value="Genomic_DNA"/>
</dbReference>
<evidence type="ECO:0000259" key="13">
    <source>
        <dbReference type="Pfam" id="PF14821"/>
    </source>
</evidence>
<dbReference type="PROSITE" id="PS00165">
    <property type="entry name" value="DEHYDRATASE_SER_THR"/>
    <property type="match status" value="1"/>
</dbReference>
<dbReference type="UniPathway" id="UPA00050">
    <property type="reaction ID" value="UER00065"/>
</dbReference>
<organism evidence="14 15">
    <name type="scientific">Halarcobacter ebronensis</name>
    <dbReference type="NCBI Taxonomy" id="1462615"/>
    <lineage>
        <taxon>Bacteria</taxon>
        <taxon>Pseudomonadati</taxon>
        <taxon>Campylobacterota</taxon>
        <taxon>Epsilonproteobacteria</taxon>
        <taxon>Campylobacterales</taxon>
        <taxon>Arcobacteraceae</taxon>
        <taxon>Halarcobacter</taxon>
    </lineage>
</organism>
<evidence type="ECO:0000313" key="15">
    <source>
        <dbReference type="Proteomes" id="UP000289758"/>
    </source>
</evidence>
<dbReference type="InterPro" id="IPR001926">
    <property type="entry name" value="TrpB-like_PALP"/>
</dbReference>
<dbReference type="Gene3D" id="3.90.1380.10">
    <property type="entry name" value="Threonine synthase, N-terminal domain"/>
    <property type="match status" value="1"/>
</dbReference>
<comment type="cofactor">
    <cofactor evidence="1 11">
        <name>pyridoxal 5'-phosphate</name>
        <dbReference type="ChEBI" id="CHEBI:597326"/>
    </cofactor>
</comment>
<evidence type="ECO:0000256" key="9">
    <source>
        <dbReference type="ARBA" id="ARBA00049144"/>
    </source>
</evidence>
<accession>A0A4V1M0J7</accession>
<evidence type="ECO:0000256" key="3">
    <source>
        <dbReference type="ARBA" id="ARBA00005517"/>
    </source>
</evidence>
<dbReference type="InterPro" id="IPR036052">
    <property type="entry name" value="TrpB-like_PALP_sf"/>
</dbReference>
<evidence type="ECO:0000259" key="12">
    <source>
        <dbReference type="Pfam" id="PF00291"/>
    </source>
</evidence>
<reference evidence="14 15" key="1">
    <citation type="submission" date="2017-10" db="EMBL/GenBank/DDBJ databases">
        <title>Genomics of the genus Arcobacter.</title>
        <authorList>
            <person name="Perez-Cataluna A."/>
            <person name="Figueras M.J."/>
        </authorList>
    </citation>
    <scope>NUCLEOTIDE SEQUENCE [LARGE SCALE GENOMIC DNA]</scope>
    <source>
        <strain evidence="14 15">CECT 8441</strain>
    </source>
</reference>
<name>A0A4V1M0J7_9BACT</name>
<dbReference type="InterPro" id="IPR000634">
    <property type="entry name" value="Ser/Thr_deHydtase_PyrdxlP-BS"/>
</dbReference>
<evidence type="ECO:0000256" key="4">
    <source>
        <dbReference type="ARBA" id="ARBA00013028"/>
    </source>
</evidence>
<evidence type="ECO:0000256" key="10">
    <source>
        <dbReference type="NCBIfam" id="TIGR00260"/>
    </source>
</evidence>
<keyword evidence="7" id="KW-0791">Threonine biosynthesis</keyword>
<comment type="similarity">
    <text evidence="3">Belongs to the threonine synthase family.</text>
</comment>
<dbReference type="InterPro" id="IPR037158">
    <property type="entry name" value="Thr_synth_N_sf"/>
</dbReference>
<feature type="modified residue" description="N6-(pyridoxal phosphate)lysine" evidence="11">
    <location>
        <position position="115"/>
    </location>
</feature>
<evidence type="ECO:0000256" key="7">
    <source>
        <dbReference type="ARBA" id="ARBA00022697"/>
    </source>
</evidence>
<dbReference type="GO" id="GO:0030170">
    <property type="term" value="F:pyridoxal phosphate binding"/>
    <property type="evidence" value="ECO:0007669"/>
    <property type="project" value="InterPro"/>
</dbReference>
<evidence type="ECO:0000256" key="2">
    <source>
        <dbReference type="ARBA" id="ARBA00004979"/>
    </source>
</evidence>
<dbReference type="EC" id="4.2.3.1" evidence="4 10"/>
<dbReference type="GO" id="GO:0005737">
    <property type="term" value="C:cytoplasm"/>
    <property type="evidence" value="ECO:0007669"/>
    <property type="project" value="TreeGrafter"/>
</dbReference>
<proteinExistence type="inferred from homology"/>
<gene>
    <name evidence="14" type="ORF">CRV07_06170</name>
</gene>
<dbReference type="Proteomes" id="UP000289758">
    <property type="component" value="Unassembled WGS sequence"/>
</dbReference>
<sequence length="492" mass="56125">MNFIETRGNDGVKSKEVTFSEAILSPSASFGGLYVPKELPKLEKNFILNHINSSYKELAYDILKAFEIDIEEEEIRKALDLYDKFDNPNNPCPVVKVKDDLFVHEQYHGPTRAFKDMALQPFGSILSSIAKKREEKYLILAATSGDTGPAALNTFKNKENIQVACLYPDGGTSDVQRLQMVCEDGKNLKVIGIKGNFDDAQTALKNLLASDSFKKELEKDNIKLSAANSVNFGRIIFQIIYHFWSYIQLLKQEEIKYGEKIYLVVPSGNFGNVLGGFYALQMGVPVEKLLVASNENKILTEWINTGIYDIRDKKLILTKSPAMDILKSSNIERVIYSICKAERTKELMEDLNRDKIFKMNEKETKELQKYFSAINSDDKFGAKIIKEFLNSNYLMDPHTATCIKAYQELKEKDLKVVIYSTAEWTKFSPTVLQALHENSTPFPDKEALETISKEYNTKLPSSIKELFSSEIKHKSVIEKEKIEEEIVRFIRE</sequence>
<evidence type="ECO:0000313" key="14">
    <source>
        <dbReference type="EMBL" id="RXK06283.1"/>
    </source>
</evidence>
<dbReference type="PANTHER" id="PTHR43515">
    <property type="entry name" value="THREONINE SYNTHASE-LIKE 1"/>
    <property type="match status" value="1"/>
</dbReference>
<evidence type="ECO:0000256" key="1">
    <source>
        <dbReference type="ARBA" id="ARBA00001933"/>
    </source>
</evidence>
<dbReference type="PANTHER" id="PTHR43515:SF1">
    <property type="entry name" value="THREONINE SYNTHASE-LIKE 1"/>
    <property type="match status" value="1"/>
</dbReference>
<keyword evidence="6" id="KW-0028">Amino-acid biosynthesis</keyword>
<dbReference type="AlphaFoldDB" id="A0A4V1M0J7"/>
<keyword evidence="15" id="KW-1185">Reference proteome</keyword>
<evidence type="ECO:0000256" key="11">
    <source>
        <dbReference type="PIRSR" id="PIRSR604450-51"/>
    </source>
</evidence>
<dbReference type="InterPro" id="IPR004450">
    <property type="entry name" value="Thr_synthase-like"/>
</dbReference>
<dbReference type="Pfam" id="PF14821">
    <property type="entry name" value="Thr_synth_N"/>
    <property type="match status" value="1"/>
</dbReference>
<evidence type="ECO:0000256" key="5">
    <source>
        <dbReference type="ARBA" id="ARBA00018679"/>
    </source>
</evidence>
<dbReference type="Pfam" id="PF00291">
    <property type="entry name" value="PALP"/>
    <property type="match status" value="1"/>
</dbReference>
<dbReference type="Gene3D" id="3.40.50.1100">
    <property type="match status" value="2"/>
</dbReference>
<comment type="catalytic activity">
    <reaction evidence="9">
        <text>O-phospho-L-homoserine + H2O = L-threonine + phosphate</text>
        <dbReference type="Rhea" id="RHEA:10840"/>
        <dbReference type="ChEBI" id="CHEBI:15377"/>
        <dbReference type="ChEBI" id="CHEBI:43474"/>
        <dbReference type="ChEBI" id="CHEBI:57590"/>
        <dbReference type="ChEBI" id="CHEBI:57926"/>
        <dbReference type="EC" id="4.2.3.1"/>
    </reaction>
</comment>
<dbReference type="CDD" id="cd01560">
    <property type="entry name" value="Thr-synth_2"/>
    <property type="match status" value="1"/>
</dbReference>
<comment type="pathway">
    <text evidence="2">Amino-acid biosynthesis; L-threonine biosynthesis; L-threonine from L-aspartate: step 5/5.</text>
</comment>
<evidence type="ECO:0000256" key="8">
    <source>
        <dbReference type="ARBA" id="ARBA00022898"/>
    </source>
</evidence>
<evidence type="ECO:0000256" key="6">
    <source>
        <dbReference type="ARBA" id="ARBA00022605"/>
    </source>
</evidence>
<dbReference type="RefSeq" id="WP_129086882.1">
    <property type="nucleotide sequence ID" value="NZ_CP053836.1"/>
</dbReference>
<keyword evidence="8 11" id="KW-0663">Pyridoxal phosphate</keyword>
<dbReference type="InterPro" id="IPR029144">
    <property type="entry name" value="Thr_synth_N"/>
</dbReference>
<feature type="domain" description="Tryptophan synthase beta chain-like PALP" evidence="12">
    <location>
        <begin position="98"/>
        <end position="339"/>
    </location>
</feature>
<dbReference type="OrthoDB" id="9763107at2"/>
<dbReference type="SUPFAM" id="SSF53686">
    <property type="entry name" value="Tryptophan synthase beta subunit-like PLP-dependent enzymes"/>
    <property type="match status" value="1"/>
</dbReference>
<dbReference type="GO" id="GO:0009088">
    <property type="term" value="P:threonine biosynthetic process"/>
    <property type="evidence" value="ECO:0007669"/>
    <property type="project" value="UniProtKB-UniRule"/>
</dbReference>
<feature type="domain" description="Threonine synthase N-terminal" evidence="13">
    <location>
        <begin position="3"/>
        <end position="78"/>
    </location>
</feature>